<proteinExistence type="predicted"/>
<comment type="caution">
    <text evidence="1">The sequence shown here is derived from an EMBL/GenBank/DDBJ whole genome shotgun (WGS) entry which is preliminary data.</text>
</comment>
<organism evidence="1">
    <name type="scientific">marine sediment metagenome</name>
    <dbReference type="NCBI Taxonomy" id="412755"/>
    <lineage>
        <taxon>unclassified sequences</taxon>
        <taxon>metagenomes</taxon>
        <taxon>ecological metagenomes</taxon>
    </lineage>
</organism>
<dbReference type="EMBL" id="BARW01003718">
    <property type="protein sequence ID" value="GAI70321.1"/>
    <property type="molecule type" value="Genomic_DNA"/>
</dbReference>
<reference evidence="1" key="1">
    <citation type="journal article" date="2014" name="Front. Microbiol.">
        <title>High frequency of phylogenetically diverse reductive dehalogenase-homologous genes in deep subseafloor sedimentary metagenomes.</title>
        <authorList>
            <person name="Kawai M."/>
            <person name="Futagami T."/>
            <person name="Toyoda A."/>
            <person name="Takaki Y."/>
            <person name="Nishi S."/>
            <person name="Hori S."/>
            <person name="Arai W."/>
            <person name="Tsubouchi T."/>
            <person name="Morono Y."/>
            <person name="Uchiyama I."/>
            <person name="Ito T."/>
            <person name="Fujiyama A."/>
            <person name="Inagaki F."/>
            <person name="Takami H."/>
        </authorList>
    </citation>
    <scope>NUCLEOTIDE SEQUENCE</scope>
    <source>
        <strain evidence="1">Expedition CK06-06</strain>
    </source>
</reference>
<dbReference type="AlphaFoldDB" id="X1RTM3"/>
<protein>
    <submittedName>
        <fullName evidence="1">Uncharacterized protein</fullName>
    </submittedName>
</protein>
<evidence type="ECO:0000313" key="1">
    <source>
        <dbReference type="EMBL" id="GAI70321.1"/>
    </source>
</evidence>
<gene>
    <name evidence="1" type="ORF">S12H4_09253</name>
</gene>
<name>X1RTM3_9ZZZZ</name>
<sequence>MAGNTRGKLKENFEGVHRNFNWSMKHLNKSLDLIAVQLMQLNPDEYKKESAEETEAALMTYSLYKGIKSLGIGIEALDGLAQKIYASI</sequence>
<accession>X1RTM3</accession>